<accession>A0A1F6VDV3</accession>
<reference evidence="1 2" key="1">
    <citation type="journal article" date="2016" name="Nat. Commun.">
        <title>Thousands of microbial genomes shed light on interconnected biogeochemical processes in an aquifer system.</title>
        <authorList>
            <person name="Anantharaman K."/>
            <person name="Brown C.T."/>
            <person name="Hug L.A."/>
            <person name="Sharon I."/>
            <person name="Castelle C.J."/>
            <person name="Probst A.J."/>
            <person name="Thomas B.C."/>
            <person name="Singh A."/>
            <person name="Wilkins M.J."/>
            <person name="Karaoz U."/>
            <person name="Brodie E.L."/>
            <person name="Williams K.H."/>
            <person name="Hubbard S.S."/>
            <person name="Banfield J.F."/>
        </authorList>
    </citation>
    <scope>NUCLEOTIDE SEQUENCE [LARGE SCALE GENOMIC DNA]</scope>
</reference>
<dbReference type="EMBL" id="MFSP01000047">
    <property type="protein sequence ID" value="OGI67758.1"/>
    <property type="molecule type" value="Genomic_DNA"/>
</dbReference>
<dbReference type="GO" id="GO:0008967">
    <property type="term" value="F:phosphoglycolate phosphatase activity"/>
    <property type="evidence" value="ECO:0007669"/>
    <property type="project" value="TreeGrafter"/>
</dbReference>
<dbReference type="NCBIfam" id="TIGR01549">
    <property type="entry name" value="HAD-SF-IA-v1"/>
    <property type="match status" value="1"/>
</dbReference>
<gene>
    <name evidence="1" type="ORF">A2W18_15710</name>
</gene>
<dbReference type="GO" id="GO:0005829">
    <property type="term" value="C:cytosol"/>
    <property type="evidence" value="ECO:0007669"/>
    <property type="project" value="TreeGrafter"/>
</dbReference>
<dbReference type="AlphaFoldDB" id="A0A1F6VDV3"/>
<dbReference type="InterPro" id="IPR050155">
    <property type="entry name" value="HAD-like_hydrolase_sf"/>
</dbReference>
<proteinExistence type="predicted"/>
<dbReference type="InterPro" id="IPR036412">
    <property type="entry name" value="HAD-like_sf"/>
</dbReference>
<sequence>MDSAAKIVHCFQAAARDAGLAPPPDAAIRNIIGLGLVDALDLVLPGVDKETREQVVQNYRRHFIHIDQTETALFPGVIDGLEQLSTHGYRLAVATGKARRGLDRVLRDTATSGYFCVTRCADEALSKPHPQMLHDILEYTGVDAERALMVGDTTYDLQMALAANVPSLAVSYGAHERERLLQHRPLGCLDSFAEVCQWLKPASA</sequence>
<dbReference type="PANTHER" id="PTHR43434">
    <property type="entry name" value="PHOSPHOGLYCOLATE PHOSPHATASE"/>
    <property type="match status" value="1"/>
</dbReference>
<comment type="caution">
    <text evidence="1">The sequence shown here is derived from an EMBL/GenBank/DDBJ whole genome shotgun (WGS) entry which is preliminary data.</text>
</comment>
<dbReference type="InterPro" id="IPR041492">
    <property type="entry name" value="HAD_2"/>
</dbReference>
<dbReference type="PANTHER" id="PTHR43434:SF24">
    <property type="entry name" value="HYDROLASE-RELATED"/>
    <property type="match status" value="1"/>
</dbReference>
<evidence type="ECO:0008006" key="3">
    <source>
        <dbReference type="Google" id="ProtNLM"/>
    </source>
</evidence>
<evidence type="ECO:0000313" key="2">
    <source>
        <dbReference type="Proteomes" id="UP000179076"/>
    </source>
</evidence>
<dbReference type="InterPro" id="IPR023214">
    <property type="entry name" value="HAD_sf"/>
</dbReference>
<name>A0A1F6VDV3_9PROT</name>
<evidence type="ECO:0000313" key="1">
    <source>
        <dbReference type="EMBL" id="OGI67758.1"/>
    </source>
</evidence>
<dbReference type="Gene3D" id="1.10.150.240">
    <property type="entry name" value="Putative phosphatase, domain 2"/>
    <property type="match status" value="1"/>
</dbReference>
<protein>
    <recommendedName>
        <fullName evidence="3">HAD family hydrolase</fullName>
    </recommendedName>
</protein>
<dbReference type="InterPro" id="IPR006439">
    <property type="entry name" value="HAD-SF_hydro_IA"/>
</dbReference>
<organism evidence="1 2">
    <name type="scientific">Candidatus Muproteobacteria bacterium RBG_16_60_9</name>
    <dbReference type="NCBI Taxonomy" id="1817755"/>
    <lineage>
        <taxon>Bacteria</taxon>
        <taxon>Pseudomonadati</taxon>
        <taxon>Pseudomonadota</taxon>
        <taxon>Candidatus Muproteobacteria</taxon>
    </lineage>
</organism>
<dbReference type="GO" id="GO:0006281">
    <property type="term" value="P:DNA repair"/>
    <property type="evidence" value="ECO:0007669"/>
    <property type="project" value="TreeGrafter"/>
</dbReference>
<dbReference type="InterPro" id="IPR023198">
    <property type="entry name" value="PGP-like_dom2"/>
</dbReference>
<dbReference type="Gene3D" id="3.40.50.1000">
    <property type="entry name" value="HAD superfamily/HAD-like"/>
    <property type="match status" value="1"/>
</dbReference>
<dbReference type="Proteomes" id="UP000179076">
    <property type="component" value="Unassembled WGS sequence"/>
</dbReference>
<dbReference type="SUPFAM" id="SSF56784">
    <property type="entry name" value="HAD-like"/>
    <property type="match status" value="1"/>
</dbReference>
<dbReference type="Pfam" id="PF13419">
    <property type="entry name" value="HAD_2"/>
    <property type="match status" value="1"/>
</dbReference>